<accession>A0A150SL47</accession>
<comment type="catalytic activity">
    <reaction evidence="1">
        <text>ATP + protein L-histidine = ADP + protein N-phospho-L-histidine.</text>
        <dbReference type="EC" id="2.7.13.3"/>
    </reaction>
</comment>
<evidence type="ECO:0000313" key="7">
    <source>
        <dbReference type="EMBL" id="KYF92928.1"/>
    </source>
</evidence>
<evidence type="ECO:0000259" key="6">
    <source>
        <dbReference type="PROSITE" id="PS50109"/>
    </source>
</evidence>
<dbReference type="InterPro" id="IPR050736">
    <property type="entry name" value="Sensor_HK_Regulatory"/>
</dbReference>
<dbReference type="SMART" id="SM00387">
    <property type="entry name" value="HATPase_c"/>
    <property type="match status" value="1"/>
</dbReference>
<name>A0A150SL47_SORCE</name>
<organism evidence="7 8">
    <name type="scientific">Sorangium cellulosum</name>
    <name type="common">Polyangium cellulosum</name>
    <dbReference type="NCBI Taxonomy" id="56"/>
    <lineage>
        <taxon>Bacteria</taxon>
        <taxon>Pseudomonadati</taxon>
        <taxon>Myxococcota</taxon>
        <taxon>Polyangia</taxon>
        <taxon>Polyangiales</taxon>
        <taxon>Polyangiaceae</taxon>
        <taxon>Sorangium</taxon>
    </lineage>
</organism>
<dbReference type="EMBL" id="JEMB01000864">
    <property type="protein sequence ID" value="KYF92928.1"/>
    <property type="molecule type" value="Genomic_DNA"/>
</dbReference>
<dbReference type="Proteomes" id="UP000075635">
    <property type="component" value="Unassembled WGS sequence"/>
</dbReference>
<evidence type="ECO:0000256" key="2">
    <source>
        <dbReference type="ARBA" id="ARBA00012438"/>
    </source>
</evidence>
<dbReference type="PANTHER" id="PTHR43711:SF28">
    <property type="entry name" value="SENSOR HISTIDINE KINASE YXDK"/>
    <property type="match status" value="1"/>
</dbReference>
<reference evidence="7 8" key="1">
    <citation type="submission" date="2014-02" db="EMBL/GenBank/DDBJ databases">
        <title>The small core and large imbalanced accessory genome model reveals a collaborative survival strategy of Sorangium cellulosum strains in nature.</title>
        <authorList>
            <person name="Han K."/>
            <person name="Peng R."/>
            <person name="Blom J."/>
            <person name="Li Y.-Z."/>
        </authorList>
    </citation>
    <scope>NUCLEOTIDE SEQUENCE [LARGE SCALE GENOMIC DNA]</scope>
    <source>
        <strain evidence="7 8">So0011-07</strain>
    </source>
</reference>
<dbReference type="GO" id="GO:0000160">
    <property type="term" value="P:phosphorelay signal transduction system"/>
    <property type="evidence" value="ECO:0007669"/>
    <property type="project" value="UniProtKB-KW"/>
</dbReference>
<keyword evidence="3" id="KW-0808">Transferase</keyword>
<evidence type="ECO:0000256" key="5">
    <source>
        <dbReference type="ARBA" id="ARBA00023012"/>
    </source>
</evidence>
<evidence type="ECO:0000256" key="3">
    <source>
        <dbReference type="ARBA" id="ARBA00022679"/>
    </source>
</evidence>
<dbReference type="Pfam" id="PF02518">
    <property type="entry name" value="HATPase_c"/>
    <property type="match status" value="1"/>
</dbReference>
<dbReference type="Gene3D" id="3.30.565.10">
    <property type="entry name" value="Histidine kinase-like ATPase, C-terminal domain"/>
    <property type="match status" value="1"/>
</dbReference>
<dbReference type="InterPro" id="IPR004358">
    <property type="entry name" value="Sig_transdc_His_kin-like_C"/>
</dbReference>
<sequence>MGEDGGRAFVAVADRGIGIEPEEVARIFEPLRRASASRELVPGVGLGLRLARRIAEAHGGSLGVSSDPGEGSVFRLELPLAEGAASPSARAALAPRS</sequence>
<keyword evidence="5" id="KW-0902">Two-component regulatory system</keyword>
<comment type="caution">
    <text evidence="7">The sequence shown here is derived from an EMBL/GenBank/DDBJ whole genome shotgun (WGS) entry which is preliminary data.</text>
</comment>
<dbReference type="InterPro" id="IPR003594">
    <property type="entry name" value="HATPase_dom"/>
</dbReference>
<keyword evidence="4" id="KW-0418">Kinase</keyword>
<evidence type="ECO:0000256" key="1">
    <source>
        <dbReference type="ARBA" id="ARBA00000085"/>
    </source>
</evidence>
<dbReference type="InterPro" id="IPR005467">
    <property type="entry name" value="His_kinase_dom"/>
</dbReference>
<evidence type="ECO:0000313" key="8">
    <source>
        <dbReference type="Proteomes" id="UP000075635"/>
    </source>
</evidence>
<dbReference type="SUPFAM" id="SSF55874">
    <property type="entry name" value="ATPase domain of HSP90 chaperone/DNA topoisomerase II/histidine kinase"/>
    <property type="match status" value="1"/>
</dbReference>
<dbReference type="EC" id="2.7.13.3" evidence="2"/>
<protein>
    <recommendedName>
        <fullName evidence="2">histidine kinase</fullName>
        <ecNumber evidence="2">2.7.13.3</ecNumber>
    </recommendedName>
</protein>
<dbReference type="CDD" id="cd00075">
    <property type="entry name" value="HATPase"/>
    <property type="match status" value="1"/>
</dbReference>
<dbReference type="GO" id="GO:0004673">
    <property type="term" value="F:protein histidine kinase activity"/>
    <property type="evidence" value="ECO:0007669"/>
    <property type="project" value="UniProtKB-EC"/>
</dbReference>
<dbReference type="PANTHER" id="PTHR43711">
    <property type="entry name" value="TWO-COMPONENT HISTIDINE KINASE"/>
    <property type="match status" value="1"/>
</dbReference>
<dbReference type="PRINTS" id="PR00344">
    <property type="entry name" value="BCTRLSENSOR"/>
</dbReference>
<feature type="domain" description="Histidine kinase" evidence="6">
    <location>
        <begin position="1"/>
        <end position="82"/>
    </location>
</feature>
<evidence type="ECO:0000256" key="4">
    <source>
        <dbReference type="ARBA" id="ARBA00022777"/>
    </source>
</evidence>
<dbReference type="AlphaFoldDB" id="A0A150SL47"/>
<gene>
    <name evidence="7" type="ORF">BE17_12365</name>
</gene>
<dbReference type="PROSITE" id="PS50109">
    <property type="entry name" value="HIS_KIN"/>
    <property type="match status" value="1"/>
</dbReference>
<proteinExistence type="predicted"/>
<dbReference type="InterPro" id="IPR036890">
    <property type="entry name" value="HATPase_C_sf"/>
</dbReference>